<feature type="domain" description="Protein kinase" evidence="7">
    <location>
        <begin position="59"/>
        <end position="395"/>
    </location>
</feature>
<dbReference type="GO" id="GO:0004674">
    <property type="term" value="F:protein serine/threonine kinase activity"/>
    <property type="evidence" value="ECO:0007669"/>
    <property type="project" value="UniProtKB-KW"/>
</dbReference>
<evidence type="ECO:0000256" key="5">
    <source>
        <dbReference type="ARBA" id="ARBA00022840"/>
    </source>
</evidence>
<evidence type="ECO:0000256" key="4">
    <source>
        <dbReference type="ARBA" id="ARBA00022777"/>
    </source>
</evidence>
<dbReference type="AlphaFoldDB" id="A0A162I3L6"/>
<dbReference type="SUPFAM" id="SSF56112">
    <property type="entry name" value="Protein kinase-like (PK-like)"/>
    <property type="match status" value="1"/>
</dbReference>
<dbReference type="PROSITE" id="PS00107">
    <property type="entry name" value="PROTEIN_KINASE_ATP"/>
    <property type="match status" value="1"/>
</dbReference>
<sequence length="404" mass="45133">MLATATALLSSVDGIIDDRGDVVDSEDECDIEEVAENPRRYIQGVYYPICIGDVLANRYRVEHKLGHGGFSTVWMAHDTVNEVDVALKIIKPGESGEHEYSIQNEIITAVGYSPILLLYRNTFLLGGPHGKHRVLVFPVQGPNFREYACHTPFAARMSALKQLLHSLKCLHDAGFIHRDLNTGNALYSLRPFDKGSTTTAKYKHLGRPRKMILPGSHELWKKAELVMPIRPRDNIVGDAVCLGDFGLTIKAGTQVTSTVQTPIAFCAPERFHGEVPTFASDMWSFFCIFAELYIGRPLVCGPGTAFIVDYIVDTFGAFPESWKGSYIASGSCQESWYDPQRQPRSEVSLENRLAKNRPDIGIVERQHALRVLQKGFSYVPRDRFTASQLLADSSFRVLMKTYGL</sequence>
<dbReference type="OrthoDB" id="5979581at2759"/>
<keyword evidence="1" id="KW-0723">Serine/threonine-protein kinase</keyword>
<dbReference type="SMART" id="SM00220">
    <property type="entry name" value="S_TKc"/>
    <property type="match status" value="1"/>
</dbReference>
<evidence type="ECO:0000313" key="8">
    <source>
        <dbReference type="EMBL" id="KZZ88153.1"/>
    </source>
</evidence>
<organism evidence="8 9">
    <name type="scientific">Moelleriella libera RCEF 2490</name>
    <dbReference type="NCBI Taxonomy" id="1081109"/>
    <lineage>
        <taxon>Eukaryota</taxon>
        <taxon>Fungi</taxon>
        <taxon>Dikarya</taxon>
        <taxon>Ascomycota</taxon>
        <taxon>Pezizomycotina</taxon>
        <taxon>Sordariomycetes</taxon>
        <taxon>Hypocreomycetidae</taxon>
        <taxon>Hypocreales</taxon>
        <taxon>Clavicipitaceae</taxon>
        <taxon>Moelleriella</taxon>
    </lineage>
</organism>
<evidence type="ECO:0000313" key="9">
    <source>
        <dbReference type="Proteomes" id="UP000078544"/>
    </source>
</evidence>
<dbReference type="InterPro" id="IPR017441">
    <property type="entry name" value="Protein_kinase_ATP_BS"/>
</dbReference>
<dbReference type="GO" id="GO:0005524">
    <property type="term" value="F:ATP binding"/>
    <property type="evidence" value="ECO:0007669"/>
    <property type="project" value="UniProtKB-UniRule"/>
</dbReference>
<dbReference type="Pfam" id="PF00069">
    <property type="entry name" value="Pkinase"/>
    <property type="match status" value="2"/>
</dbReference>
<proteinExistence type="predicted"/>
<comment type="caution">
    <text evidence="8">The sequence shown here is derived from an EMBL/GenBank/DDBJ whole genome shotgun (WGS) entry which is preliminary data.</text>
</comment>
<evidence type="ECO:0000259" key="7">
    <source>
        <dbReference type="PROSITE" id="PS50011"/>
    </source>
</evidence>
<dbReference type="STRING" id="1081109.A0A162I3L6"/>
<accession>A0A162I3L6</accession>
<dbReference type="PANTHER" id="PTHR24058">
    <property type="entry name" value="DUAL SPECIFICITY PROTEIN KINASE"/>
    <property type="match status" value="1"/>
</dbReference>
<keyword evidence="4 8" id="KW-0418">Kinase</keyword>
<keyword evidence="5 6" id="KW-0067">ATP-binding</keyword>
<keyword evidence="9" id="KW-1185">Reference proteome</keyword>
<name>A0A162I3L6_9HYPO</name>
<gene>
    <name evidence="8" type="ORF">AAL_08135</name>
</gene>
<dbReference type="Proteomes" id="UP000078544">
    <property type="component" value="Unassembled WGS sequence"/>
</dbReference>
<feature type="binding site" evidence="6">
    <location>
        <position position="88"/>
    </location>
    <ligand>
        <name>ATP</name>
        <dbReference type="ChEBI" id="CHEBI:30616"/>
    </ligand>
</feature>
<dbReference type="EMBL" id="AZGY01000031">
    <property type="protein sequence ID" value="KZZ88153.1"/>
    <property type="molecule type" value="Genomic_DNA"/>
</dbReference>
<dbReference type="PANTHER" id="PTHR24058:SF28">
    <property type="entry name" value="SERINE_THREONINE-PROTEIN KINASE MINIBRAIN"/>
    <property type="match status" value="1"/>
</dbReference>
<keyword evidence="2" id="KW-0808">Transferase</keyword>
<dbReference type="InterPro" id="IPR000719">
    <property type="entry name" value="Prot_kinase_dom"/>
</dbReference>
<dbReference type="Gene3D" id="3.30.200.20">
    <property type="entry name" value="Phosphorylase Kinase, domain 1"/>
    <property type="match status" value="1"/>
</dbReference>
<dbReference type="InterPro" id="IPR011009">
    <property type="entry name" value="Kinase-like_dom_sf"/>
</dbReference>
<dbReference type="InterPro" id="IPR050494">
    <property type="entry name" value="Ser_Thr_dual-spec_kinase"/>
</dbReference>
<dbReference type="Gene3D" id="1.10.510.10">
    <property type="entry name" value="Transferase(Phosphotransferase) domain 1"/>
    <property type="match status" value="1"/>
</dbReference>
<dbReference type="PROSITE" id="PS50011">
    <property type="entry name" value="PROTEIN_KINASE_DOM"/>
    <property type="match status" value="1"/>
</dbReference>
<evidence type="ECO:0000256" key="3">
    <source>
        <dbReference type="ARBA" id="ARBA00022741"/>
    </source>
</evidence>
<protein>
    <submittedName>
        <fullName evidence="8">Protein kinase domain-containing protein</fullName>
    </submittedName>
</protein>
<keyword evidence="3 6" id="KW-0547">Nucleotide-binding</keyword>
<evidence type="ECO:0000256" key="6">
    <source>
        <dbReference type="PROSITE-ProRule" id="PRU10141"/>
    </source>
</evidence>
<reference evidence="8 9" key="1">
    <citation type="journal article" date="2016" name="Genome Biol. Evol.">
        <title>Divergent and convergent evolution of fungal pathogenicity.</title>
        <authorList>
            <person name="Shang Y."/>
            <person name="Xiao G."/>
            <person name="Zheng P."/>
            <person name="Cen K."/>
            <person name="Zhan S."/>
            <person name="Wang C."/>
        </authorList>
    </citation>
    <scope>NUCLEOTIDE SEQUENCE [LARGE SCALE GENOMIC DNA]</scope>
    <source>
        <strain evidence="8 9">RCEF 2490</strain>
    </source>
</reference>
<evidence type="ECO:0000256" key="2">
    <source>
        <dbReference type="ARBA" id="ARBA00022679"/>
    </source>
</evidence>
<evidence type="ECO:0000256" key="1">
    <source>
        <dbReference type="ARBA" id="ARBA00022527"/>
    </source>
</evidence>